<gene>
    <name evidence="3" type="ORF">ACAOBT_LOCUS565</name>
</gene>
<sequence length="74" mass="8720">MGFSKPAHPEYHYDYHVADHHTKDYKSKHEVRDGHKVKGTYSLLEPDHKTIRIVDYVADKKHGFIAKVSHKKHE</sequence>
<reference evidence="3" key="1">
    <citation type="submission" date="2022-03" db="EMBL/GenBank/DDBJ databases">
        <authorList>
            <person name="Sayadi A."/>
        </authorList>
    </citation>
    <scope>NUCLEOTIDE SEQUENCE</scope>
</reference>
<accession>A0A9P0NQ65</accession>
<evidence type="ECO:0000256" key="2">
    <source>
        <dbReference type="PROSITE-ProRule" id="PRU00497"/>
    </source>
</evidence>
<dbReference type="EMBL" id="CAKOFQ010006653">
    <property type="protein sequence ID" value="CAH1954464.1"/>
    <property type="molecule type" value="Genomic_DNA"/>
</dbReference>
<proteinExistence type="predicted"/>
<comment type="caution">
    <text evidence="3">The sequence shown here is derived from an EMBL/GenBank/DDBJ whole genome shotgun (WGS) entry which is preliminary data.</text>
</comment>
<dbReference type="GO" id="GO:0031012">
    <property type="term" value="C:extracellular matrix"/>
    <property type="evidence" value="ECO:0007669"/>
    <property type="project" value="TreeGrafter"/>
</dbReference>
<evidence type="ECO:0000256" key="1">
    <source>
        <dbReference type="ARBA" id="ARBA00022460"/>
    </source>
</evidence>
<dbReference type="GO" id="GO:0005615">
    <property type="term" value="C:extracellular space"/>
    <property type="evidence" value="ECO:0007669"/>
    <property type="project" value="TreeGrafter"/>
</dbReference>
<evidence type="ECO:0000313" key="4">
    <source>
        <dbReference type="Proteomes" id="UP001152888"/>
    </source>
</evidence>
<evidence type="ECO:0000313" key="3">
    <source>
        <dbReference type="EMBL" id="CAH1954464.1"/>
    </source>
</evidence>
<dbReference type="PROSITE" id="PS51155">
    <property type="entry name" value="CHIT_BIND_RR_2"/>
    <property type="match status" value="1"/>
</dbReference>
<keyword evidence="1 2" id="KW-0193">Cuticle</keyword>
<organism evidence="3 4">
    <name type="scientific">Acanthoscelides obtectus</name>
    <name type="common">Bean weevil</name>
    <name type="synonym">Bruchus obtectus</name>
    <dbReference type="NCBI Taxonomy" id="200917"/>
    <lineage>
        <taxon>Eukaryota</taxon>
        <taxon>Metazoa</taxon>
        <taxon>Ecdysozoa</taxon>
        <taxon>Arthropoda</taxon>
        <taxon>Hexapoda</taxon>
        <taxon>Insecta</taxon>
        <taxon>Pterygota</taxon>
        <taxon>Neoptera</taxon>
        <taxon>Endopterygota</taxon>
        <taxon>Coleoptera</taxon>
        <taxon>Polyphaga</taxon>
        <taxon>Cucujiformia</taxon>
        <taxon>Chrysomeloidea</taxon>
        <taxon>Chrysomelidae</taxon>
        <taxon>Bruchinae</taxon>
        <taxon>Bruchini</taxon>
        <taxon>Acanthoscelides</taxon>
    </lineage>
</organism>
<dbReference type="OrthoDB" id="6427684at2759"/>
<dbReference type="GO" id="GO:0042302">
    <property type="term" value="F:structural constituent of cuticle"/>
    <property type="evidence" value="ECO:0007669"/>
    <property type="project" value="UniProtKB-UniRule"/>
</dbReference>
<name>A0A9P0NQ65_ACAOB</name>
<dbReference type="InterPro" id="IPR000618">
    <property type="entry name" value="Insect_cuticle"/>
</dbReference>
<dbReference type="PANTHER" id="PTHR12236">
    <property type="entry name" value="STRUCTURAL CONTITUENT OF CUTICLE"/>
    <property type="match status" value="1"/>
</dbReference>
<dbReference type="AlphaFoldDB" id="A0A9P0NQ65"/>
<dbReference type="Pfam" id="PF00379">
    <property type="entry name" value="Chitin_bind_4"/>
    <property type="match status" value="1"/>
</dbReference>
<keyword evidence="4" id="KW-1185">Reference proteome</keyword>
<protein>
    <submittedName>
        <fullName evidence="3">Uncharacterized protein</fullName>
    </submittedName>
</protein>
<dbReference type="InterPro" id="IPR051217">
    <property type="entry name" value="Insect_Cuticle_Struc_Prot"/>
</dbReference>
<dbReference type="Proteomes" id="UP001152888">
    <property type="component" value="Unassembled WGS sequence"/>
</dbReference>
<dbReference type="PANTHER" id="PTHR12236:SF75">
    <property type="entry name" value="CUTICULAR PROTEIN 62BB, ISOFORM A"/>
    <property type="match status" value="1"/>
</dbReference>